<dbReference type="Pfam" id="PF14103">
    <property type="entry name" value="DUF4276"/>
    <property type="match status" value="1"/>
</dbReference>
<proteinExistence type="predicted"/>
<protein>
    <recommendedName>
        <fullName evidence="3">DUF4276 family protein</fullName>
    </recommendedName>
</protein>
<organism evidence="1 2">
    <name type="scientific">Desulfatibacillum alkenivorans DSM 16219</name>
    <dbReference type="NCBI Taxonomy" id="1121393"/>
    <lineage>
        <taxon>Bacteria</taxon>
        <taxon>Pseudomonadati</taxon>
        <taxon>Thermodesulfobacteriota</taxon>
        <taxon>Desulfobacteria</taxon>
        <taxon>Desulfobacterales</taxon>
        <taxon>Desulfatibacillaceae</taxon>
        <taxon>Desulfatibacillum</taxon>
    </lineage>
</organism>
<accession>A0A1M6N647</accession>
<name>A0A1M6N647_9BACT</name>
<dbReference type="InterPro" id="IPR025455">
    <property type="entry name" value="DUF4276"/>
</dbReference>
<dbReference type="STRING" id="1121393.SAMN02745216_02525"/>
<dbReference type="AlphaFoldDB" id="A0A1M6N647"/>
<reference evidence="2" key="1">
    <citation type="submission" date="2016-11" db="EMBL/GenBank/DDBJ databases">
        <authorList>
            <person name="Varghese N."/>
            <person name="Submissions S."/>
        </authorList>
    </citation>
    <scope>NUCLEOTIDE SEQUENCE [LARGE SCALE GENOMIC DNA]</scope>
    <source>
        <strain evidence="2">DSM 16219</strain>
    </source>
</reference>
<gene>
    <name evidence="1" type="ORF">SAMN02745216_02525</name>
</gene>
<dbReference type="OrthoDB" id="9801478at2"/>
<evidence type="ECO:0008006" key="3">
    <source>
        <dbReference type="Google" id="ProtNLM"/>
    </source>
</evidence>
<sequence>MSKSIVFYVEGPSEREFVNEIIGPHLSTLGIPWHKPILVANSVRKDRTSRGGVNKYGPIRKDLRRLLHRQGDNYIITTLIDYYGRPSDFPAPDAPLPIGATPLEKALAVENAWAQDINDSRFLPFLFLHEYETLILSDPNSLLTAYPGEEDAMTALVQDTAGFENPEDINDSPITAPSKRIIRIFEAHNLRYDKVTGGALAVLELGLDAIRQKCPKFNCWLTMLESLAPN</sequence>
<evidence type="ECO:0000313" key="2">
    <source>
        <dbReference type="Proteomes" id="UP000183994"/>
    </source>
</evidence>
<keyword evidence="2" id="KW-1185">Reference proteome</keyword>
<dbReference type="Proteomes" id="UP000183994">
    <property type="component" value="Unassembled WGS sequence"/>
</dbReference>
<dbReference type="EMBL" id="FQZU01000014">
    <property type="protein sequence ID" value="SHJ91102.1"/>
    <property type="molecule type" value="Genomic_DNA"/>
</dbReference>
<evidence type="ECO:0000313" key="1">
    <source>
        <dbReference type="EMBL" id="SHJ91102.1"/>
    </source>
</evidence>
<dbReference type="RefSeq" id="WP_073476322.1">
    <property type="nucleotide sequence ID" value="NZ_FQZU01000014.1"/>
</dbReference>